<dbReference type="OrthoDB" id="166981at2"/>
<keyword evidence="3" id="KW-1185">Reference proteome</keyword>
<dbReference type="AlphaFoldDB" id="A0A4Q2EE50"/>
<dbReference type="RefSeq" id="WP_129459346.1">
    <property type="nucleotide sequence ID" value="NZ_PPCV01000008.1"/>
</dbReference>
<name>A0A4Q2EE50_9ACTN</name>
<feature type="domain" description="Imm-5-like" evidence="1">
    <location>
        <begin position="6"/>
        <end position="133"/>
    </location>
</feature>
<evidence type="ECO:0000313" key="2">
    <source>
        <dbReference type="EMBL" id="RXW31461.1"/>
    </source>
</evidence>
<proteinExistence type="predicted"/>
<accession>A0A4Q2EE50</accession>
<dbReference type="Pfam" id="PF21805">
    <property type="entry name" value="Imm5_like"/>
    <property type="match status" value="1"/>
</dbReference>
<dbReference type="EMBL" id="PPCV01000008">
    <property type="protein sequence ID" value="RXW31461.1"/>
    <property type="molecule type" value="Genomic_DNA"/>
</dbReference>
<protein>
    <recommendedName>
        <fullName evidence="1">Imm-5-like domain-containing protein</fullName>
    </recommendedName>
</protein>
<dbReference type="Proteomes" id="UP000290624">
    <property type="component" value="Unassembled WGS sequence"/>
</dbReference>
<sequence>MASPQTLDDANRRLVALWAADCAERVLPLFEAEAPEDDRARGGIERTRAYGHGELDAAGEIKRRFDAGRAAQSAKSPVSVAAARAAGQASGVAHMGAHALGAAAYAAKAASLAADDQEAARREEVRWQIDHMMPDVRAALSSLPLLGENSSGPLGTGLLASGVLAVTIREIQSALADAPTFARHPQGVTEG</sequence>
<evidence type="ECO:0000313" key="3">
    <source>
        <dbReference type="Proteomes" id="UP000290624"/>
    </source>
</evidence>
<dbReference type="InterPro" id="IPR048667">
    <property type="entry name" value="Imm5-like"/>
</dbReference>
<gene>
    <name evidence="2" type="ORF">C1706_11295</name>
</gene>
<reference evidence="2 3" key="1">
    <citation type="submission" date="2018-01" db="EMBL/GenBank/DDBJ databases">
        <title>Lactibacter flavus gen. nov., sp. nov., a novel bacterium of the family Propionibacteriaceae isolated from raw milk and dairy products.</title>
        <authorList>
            <person name="Wenning M."/>
            <person name="Breitenwieser F."/>
            <person name="Huptas C."/>
            <person name="von Neubeck M."/>
            <person name="Busse H.-J."/>
            <person name="Scherer S."/>
        </authorList>
    </citation>
    <scope>NUCLEOTIDE SEQUENCE [LARGE SCALE GENOMIC DNA]</scope>
    <source>
        <strain evidence="2 3">VG341</strain>
    </source>
</reference>
<evidence type="ECO:0000259" key="1">
    <source>
        <dbReference type="Pfam" id="PF21805"/>
    </source>
</evidence>
<comment type="caution">
    <text evidence="2">The sequence shown here is derived from an EMBL/GenBank/DDBJ whole genome shotgun (WGS) entry which is preliminary data.</text>
</comment>
<organism evidence="2 3">
    <name type="scientific">Propioniciclava flava</name>
    <dbReference type="NCBI Taxonomy" id="2072026"/>
    <lineage>
        <taxon>Bacteria</taxon>
        <taxon>Bacillati</taxon>
        <taxon>Actinomycetota</taxon>
        <taxon>Actinomycetes</taxon>
        <taxon>Propionibacteriales</taxon>
        <taxon>Propionibacteriaceae</taxon>
        <taxon>Propioniciclava</taxon>
    </lineage>
</organism>